<dbReference type="EMBL" id="JAQFWP010000041">
    <property type="protein sequence ID" value="MDA2806818.1"/>
    <property type="molecule type" value="Genomic_DNA"/>
</dbReference>
<evidence type="ECO:0000313" key="2">
    <source>
        <dbReference type="Proteomes" id="UP001165685"/>
    </source>
</evidence>
<gene>
    <name evidence="1" type="ORF">O4U47_20090</name>
</gene>
<reference evidence="1" key="1">
    <citation type="submission" date="2023-01" db="EMBL/GenBank/DDBJ databases">
        <title>Draft genome sequence of Nocardiopsis sp. LSu2-4 isolated from halophytes.</title>
        <authorList>
            <person name="Duangmal K."/>
            <person name="Chantavorakit T."/>
        </authorList>
    </citation>
    <scope>NUCLEOTIDE SEQUENCE</scope>
    <source>
        <strain evidence="1">LSu2-4</strain>
    </source>
</reference>
<sequence length="124" mass="14252">MISYTPPPLDGTRYARFMDLTLRYTSWGIGYTSDGEHLLFNAVHKLHDTQVSCRDLDTLEAVLAASDRHLRRIPTAGRVRRYYRRWERQQAERERRVLAELVDLAARLGRGPALNKVAPMKSAA</sequence>
<name>A0ABT4TQ48_9ACTN</name>
<organism evidence="1 2">
    <name type="scientific">Nocardiopsis suaedae</name>
    <dbReference type="NCBI Taxonomy" id="3018444"/>
    <lineage>
        <taxon>Bacteria</taxon>
        <taxon>Bacillati</taxon>
        <taxon>Actinomycetota</taxon>
        <taxon>Actinomycetes</taxon>
        <taxon>Streptosporangiales</taxon>
        <taxon>Nocardiopsidaceae</taxon>
        <taxon>Nocardiopsis</taxon>
    </lineage>
</organism>
<protein>
    <submittedName>
        <fullName evidence="1">Uncharacterized protein</fullName>
    </submittedName>
</protein>
<keyword evidence="2" id="KW-1185">Reference proteome</keyword>
<dbReference type="RefSeq" id="WP_270679452.1">
    <property type="nucleotide sequence ID" value="NZ_JAQFWP010000041.1"/>
</dbReference>
<evidence type="ECO:0000313" key="1">
    <source>
        <dbReference type="EMBL" id="MDA2806818.1"/>
    </source>
</evidence>
<comment type="caution">
    <text evidence="1">The sequence shown here is derived from an EMBL/GenBank/DDBJ whole genome shotgun (WGS) entry which is preliminary data.</text>
</comment>
<dbReference type="Proteomes" id="UP001165685">
    <property type="component" value="Unassembled WGS sequence"/>
</dbReference>
<accession>A0ABT4TQ48</accession>
<proteinExistence type="predicted"/>